<gene>
    <name evidence="13" type="ORF">IAB89_10930</name>
</gene>
<feature type="transmembrane region" description="Helical" evidence="11">
    <location>
        <begin position="385"/>
        <end position="404"/>
    </location>
</feature>
<feature type="transmembrane region" description="Helical" evidence="11">
    <location>
        <begin position="79"/>
        <end position="96"/>
    </location>
</feature>
<keyword evidence="10" id="KW-0739">Sodium transport</keyword>
<dbReference type="InterPro" id="IPR006153">
    <property type="entry name" value="Cation/H_exchanger_TM"/>
</dbReference>
<evidence type="ECO:0000313" key="13">
    <source>
        <dbReference type="EMBL" id="HIR48147.1"/>
    </source>
</evidence>
<accession>A0A9D1AP16</accession>
<keyword evidence="3" id="KW-0813">Transport</keyword>
<dbReference type="GO" id="GO:0015297">
    <property type="term" value="F:antiporter activity"/>
    <property type="evidence" value="ECO:0007669"/>
    <property type="project" value="UniProtKB-KW"/>
</dbReference>
<comment type="similarity">
    <text evidence="2">Belongs to the monovalent cation:proton antiporter 2 (CPA2) transporter (TC 2.A.37) family.</text>
</comment>
<evidence type="ECO:0000256" key="8">
    <source>
        <dbReference type="ARBA" id="ARBA00023065"/>
    </source>
</evidence>
<feature type="transmembrane region" description="Helical" evidence="11">
    <location>
        <begin position="108"/>
        <end position="130"/>
    </location>
</feature>
<feature type="transmembrane region" description="Helical" evidence="11">
    <location>
        <begin position="177"/>
        <end position="196"/>
    </location>
</feature>
<feature type="transmembrane region" description="Helical" evidence="11">
    <location>
        <begin position="249"/>
        <end position="277"/>
    </location>
</feature>
<dbReference type="PANTHER" id="PTHR43562">
    <property type="entry name" value="NAPA-TYPE SODIUM/HYDROGEN ANTIPORTER"/>
    <property type="match status" value="1"/>
</dbReference>
<reference evidence="13" key="1">
    <citation type="submission" date="2020-10" db="EMBL/GenBank/DDBJ databases">
        <authorList>
            <person name="Gilroy R."/>
        </authorList>
    </citation>
    <scope>NUCLEOTIDE SEQUENCE</scope>
    <source>
        <strain evidence="13">ChiSxjej1B13-7958</strain>
    </source>
</reference>
<dbReference type="GO" id="GO:1902600">
    <property type="term" value="P:proton transmembrane transport"/>
    <property type="evidence" value="ECO:0007669"/>
    <property type="project" value="InterPro"/>
</dbReference>
<evidence type="ECO:0000256" key="2">
    <source>
        <dbReference type="ARBA" id="ARBA00005551"/>
    </source>
</evidence>
<keyword evidence="4" id="KW-0050">Antiport</keyword>
<keyword evidence="6 11" id="KW-1133">Transmembrane helix</keyword>
<dbReference type="PANTHER" id="PTHR43562:SF3">
    <property type="entry name" value="SODIUM ION_PROTON EXCHANGER (EUROFUNG)"/>
    <property type="match status" value="1"/>
</dbReference>
<evidence type="ECO:0000256" key="10">
    <source>
        <dbReference type="ARBA" id="ARBA00023201"/>
    </source>
</evidence>
<feature type="transmembrane region" description="Helical" evidence="11">
    <location>
        <begin position="208"/>
        <end position="228"/>
    </location>
</feature>
<proteinExistence type="inferred from homology"/>
<dbReference type="EMBL" id="DVGZ01000119">
    <property type="protein sequence ID" value="HIR48147.1"/>
    <property type="molecule type" value="Genomic_DNA"/>
</dbReference>
<keyword evidence="9 11" id="KW-0472">Membrane</keyword>
<name>A0A9D1AP16_9FIRM</name>
<feature type="transmembrane region" description="Helical" evidence="11">
    <location>
        <begin position="142"/>
        <end position="165"/>
    </location>
</feature>
<reference evidence="13" key="2">
    <citation type="journal article" date="2021" name="PeerJ">
        <title>Extensive microbial diversity within the chicken gut microbiome revealed by metagenomics and culture.</title>
        <authorList>
            <person name="Gilroy R."/>
            <person name="Ravi A."/>
            <person name="Getino M."/>
            <person name="Pursley I."/>
            <person name="Horton D.L."/>
            <person name="Alikhan N.F."/>
            <person name="Baker D."/>
            <person name="Gharbi K."/>
            <person name="Hall N."/>
            <person name="Watson M."/>
            <person name="Adriaenssens E.M."/>
            <person name="Foster-Nyarko E."/>
            <person name="Jarju S."/>
            <person name="Secka A."/>
            <person name="Antonio M."/>
            <person name="Oren A."/>
            <person name="Chaudhuri R.R."/>
            <person name="La Ragione R."/>
            <person name="Hildebrand F."/>
            <person name="Pallen M.J."/>
        </authorList>
    </citation>
    <scope>NUCLEOTIDE SEQUENCE</scope>
    <source>
        <strain evidence="13">ChiSxjej1B13-7958</strain>
    </source>
</reference>
<evidence type="ECO:0000256" key="3">
    <source>
        <dbReference type="ARBA" id="ARBA00022448"/>
    </source>
</evidence>
<feature type="transmembrane region" description="Helical" evidence="11">
    <location>
        <begin position="40"/>
        <end position="59"/>
    </location>
</feature>
<comment type="subcellular location">
    <subcellularLocation>
        <location evidence="1">Membrane</location>
        <topology evidence="1">Multi-pass membrane protein</topology>
    </subcellularLocation>
</comment>
<dbReference type="GO" id="GO:0006814">
    <property type="term" value="P:sodium ion transport"/>
    <property type="evidence" value="ECO:0007669"/>
    <property type="project" value="UniProtKB-KW"/>
</dbReference>
<evidence type="ECO:0000256" key="6">
    <source>
        <dbReference type="ARBA" id="ARBA00022989"/>
    </source>
</evidence>
<dbReference type="Proteomes" id="UP000824242">
    <property type="component" value="Unassembled WGS sequence"/>
</dbReference>
<feature type="domain" description="Cation/H+ exchanger transmembrane" evidence="12">
    <location>
        <begin position="25"/>
        <end position="404"/>
    </location>
</feature>
<keyword evidence="7" id="KW-0915">Sodium</keyword>
<evidence type="ECO:0000259" key="12">
    <source>
        <dbReference type="Pfam" id="PF00999"/>
    </source>
</evidence>
<dbReference type="Pfam" id="PF00999">
    <property type="entry name" value="Na_H_Exchanger"/>
    <property type="match status" value="1"/>
</dbReference>
<feature type="transmembrane region" description="Helical" evidence="11">
    <location>
        <begin position="297"/>
        <end position="318"/>
    </location>
</feature>
<evidence type="ECO:0000256" key="5">
    <source>
        <dbReference type="ARBA" id="ARBA00022692"/>
    </source>
</evidence>
<keyword evidence="5 11" id="KW-0812">Transmembrane</keyword>
<dbReference type="InterPro" id="IPR038770">
    <property type="entry name" value="Na+/solute_symporter_sf"/>
</dbReference>
<evidence type="ECO:0000256" key="11">
    <source>
        <dbReference type="SAM" id="Phobius"/>
    </source>
</evidence>
<dbReference type="AlphaFoldDB" id="A0A9D1AP16"/>
<protein>
    <submittedName>
        <fullName evidence="13">Cation:proton antiporter</fullName>
    </submittedName>
</protein>
<dbReference type="Gene3D" id="1.20.1530.20">
    <property type="match status" value="1"/>
</dbReference>
<evidence type="ECO:0000313" key="14">
    <source>
        <dbReference type="Proteomes" id="UP000824242"/>
    </source>
</evidence>
<evidence type="ECO:0000256" key="4">
    <source>
        <dbReference type="ARBA" id="ARBA00022449"/>
    </source>
</evidence>
<keyword evidence="8" id="KW-0406">Ion transport</keyword>
<comment type="caution">
    <text evidence="13">The sequence shown here is derived from an EMBL/GenBank/DDBJ whole genome shotgun (WGS) entry which is preliminary data.</text>
</comment>
<evidence type="ECO:0000256" key="7">
    <source>
        <dbReference type="ARBA" id="ARBA00023053"/>
    </source>
</evidence>
<sequence length="434" mass="47701">MTLETLSDSNVFSTLLALALLLGGAYIGGRLMEAIRAPKVIGEILGGMLFGGTFLYHFFPGAMEGIFQAYPEEGKVLNLVYQFGLIFLMFCSGYNTQIAVGKESRRTIACVFIGATVLPMLGGIPFAFLMEDSFIGESKNSTAFLLVFLIGVAITSIPVISKIFFDMGVMNTPYTNTVLTVSTIQDLCLWILLNLSTRMAETGKADPLDMAVVVVLTLGMFVVAKLFADHLRVGYRKKVKAVSFYTVSFFGLLLACALLCRLGINIMYSSFLAGYIVRAVSKNDPEAAPRMQAVSDFAFSFFVPIYFALVGIQLNLLHNFSLPRFLFFFLVAFGLEAVGTVLMLQFTNLKKKVILNFAVTMNARGGPGIVLATVAYASKIINVEFFTVLILTTMLSSMIAGYWLRYQQKKDPEVFIKLTKEEGGDGRLAHQKQS</sequence>
<feature type="transmembrane region" description="Helical" evidence="11">
    <location>
        <begin position="325"/>
        <end position="346"/>
    </location>
</feature>
<evidence type="ECO:0000256" key="1">
    <source>
        <dbReference type="ARBA" id="ARBA00004141"/>
    </source>
</evidence>
<evidence type="ECO:0000256" key="9">
    <source>
        <dbReference type="ARBA" id="ARBA00023136"/>
    </source>
</evidence>
<feature type="transmembrane region" description="Helical" evidence="11">
    <location>
        <begin position="12"/>
        <end position="28"/>
    </location>
</feature>
<dbReference type="GO" id="GO:0016020">
    <property type="term" value="C:membrane"/>
    <property type="evidence" value="ECO:0007669"/>
    <property type="project" value="UniProtKB-SubCell"/>
</dbReference>
<organism evidence="13 14">
    <name type="scientific">Candidatus Caccousia avicola</name>
    <dbReference type="NCBI Taxonomy" id="2840721"/>
    <lineage>
        <taxon>Bacteria</taxon>
        <taxon>Bacillati</taxon>
        <taxon>Bacillota</taxon>
        <taxon>Clostridia</taxon>
        <taxon>Eubacteriales</taxon>
        <taxon>Oscillospiraceae</taxon>
        <taxon>Oscillospiraceae incertae sedis</taxon>
        <taxon>Candidatus Caccousia</taxon>
    </lineage>
</organism>